<accession>A0ABN1UYB0</accession>
<reference evidence="2 3" key="1">
    <citation type="journal article" date="2019" name="Int. J. Syst. Evol. Microbiol.">
        <title>The Global Catalogue of Microorganisms (GCM) 10K type strain sequencing project: providing services to taxonomists for standard genome sequencing and annotation.</title>
        <authorList>
            <consortium name="The Broad Institute Genomics Platform"/>
            <consortium name="The Broad Institute Genome Sequencing Center for Infectious Disease"/>
            <person name="Wu L."/>
            <person name="Ma J."/>
        </authorList>
    </citation>
    <scope>NUCLEOTIDE SEQUENCE [LARGE SCALE GENOMIC DNA]</scope>
    <source>
        <strain evidence="2 3">JCM 12696</strain>
    </source>
</reference>
<feature type="transmembrane region" description="Helical" evidence="1">
    <location>
        <begin position="27"/>
        <end position="48"/>
    </location>
</feature>
<organism evidence="2 3">
    <name type="scientific">Streptomyces hebeiensis</name>
    <dbReference type="NCBI Taxonomy" id="229486"/>
    <lineage>
        <taxon>Bacteria</taxon>
        <taxon>Bacillati</taxon>
        <taxon>Actinomycetota</taxon>
        <taxon>Actinomycetes</taxon>
        <taxon>Kitasatosporales</taxon>
        <taxon>Streptomycetaceae</taxon>
        <taxon>Streptomyces</taxon>
    </lineage>
</organism>
<evidence type="ECO:0000313" key="3">
    <source>
        <dbReference type="Proteomes" id="UP001501371"/>
    </source>
</evidence>
<dbReference type="SUPFAM" id="SSF101898">
    <property type="entry name" value="NHL repeat"/>
    <property type="match status" value="1"/>
</dbReference>
<dbReference type="EMBL" id="BAAAKV010000038">
    <property type="protein sequence ID" value="GAA1180483.1"/>
    <property type="molecule type" value="Genomic_DNA"/>
</dbReference>
<evidence type="ECO:0000256" key="1">
    <source>
        <dbReference type="SAM" id="Phobius"/>
    </source>
</evidence>
<keyword evidence="3" id="KW-1185">Reference proteome</keyword>
<evidence type="ECO:0000313" key="2">
    <source>
        <dbReference type="EMBL" id="GAA1180483.1"/>
    </source>
</evidence>
<keyword evidence="1" id="KW-1133">Transmembrane helix</keyword>
<keyword evidence="1" id="KW-0472">Membrane</keyword>
<evidence type="ECO:0008006" key="4">
    <source>
        <dbReference type="Google" id="ProtNLM"/>
    </source>
</evidence>
<keyword evidence="1" id="KW-0812">Transmembrane</keyword>
<protein>
    <recommendedName>
        <fullName evidence="4">Pyrroloquinoline-quinone binding quinoprotein</fullName>
    </recommendedName>
</protein>
<proteinExistence type="predicted"/>
<comment type="caution">
    <text evidence="2">The sequence shown here is derived from an EMBL/GenBank/DDBJ whole genome shotgun (WGS) entry which is preliminary data.</text>
</comment>
<gene>
    <name evidence="2" type="ORF">GCM10009654_42110</name>
</gene>
<sequence>MRRPFRRVPRRQPGPQAFHTVTVRQRIVRLTLVGGLTLLALLLLLTTLDVKRKKADTAEERPKKAVSRTVPSIPRLNVPPAYDTTRGWEITGVSPDHAVAVDTDRVAYVERVDDERFRVRTLDATTGERTWDGAPWWPLFPGDRYPRLLSVAKDGEEYFVAWSYGRPDTEERKPPQPLISLDIYKAGDGTRRRVELPWPNAPVVRGSGPGIVVSDGKATSAVVDPATGDVVKAGTGSLGYPKGCENCRKLTEVHGLTDKGLLVGGVREFWVRGGWYSRKTAPKGTDAASGVPASLARGHLLARWQPKKGAKDARTHQVWALHDAANGKAVAQVRCRKPAIVPSEDPQLVASPNGRYLVAGRLAFDLEEKKGYCFEEPDGTDPLTLTTVTNDGVAYGATSARNVTDALTRGGEPVQVDLTTGVPDPLPDNVRLASGEGTSTGLFRWTDAKDVPHLIGYARRGGG</sequence>
<name>A0ABN1UYB0_9ACTN</name>
<dbReference type="Proteomes" id="UP001501371">
    <property type="component" value="Unassembled WGS sequence"/>
</dbReference>